<dbReference type="EMBL" id="BOMV01000021">
    <property type="protein sequence ID" value="GIE94914.1"/>
    <property type="molecule type" value="Genomic_DNA"/>
</dbReference>
<feature type="domain" description="Antitoxin FitA-like ribbon-helix-helix" evidence="1">
    <location>
        <begin position="2"/>
        <end position="40"/>
    </location>
</feature>
<name>A0A919MU31_9ACTN</name>
<evidence type="ECO:0000313" key="3">
    <source>
        <dbReference type="Proteomes" id="UP000636960"/>
    </source>
</evidence>
<dbReference type="RefSeq" id="WP_203781217.1">
    <property type="nucleotide sequence ID" value="NZ_BOMV01000021.1"/>
</dbReference>
<dbReference type="InterPro" id="IPR013321">
    <property type="entry name" value="Arc_rbn_hlx_hlx"/>
</dbReference>
<evidence type="ECO:0000313" key="2">
    <source>
        <dbReference type="EMBL" id="GIE94914.1"/>
    </source>
</evidence>
<dbReference type="InterPro" id="IPR010985">
    <property type="entry name" value="Ribbon_hlx_hlx"/>
</dbReference>
<keyword evidence="3" id="KW-1185">Reference proteome</keyword>
<dbReference type="Pfam" id="PF22513">
    <property type="entry name" value="FitA-like_RHH"/>
    <property type="match status" value="1"/>
</dbReference>
<organism evidence="2 3">
    <name type="scientific">Paractinoplanes rishiriensis</name>
    <dbReference type="NCBI Taxonomy" id="1050105"/>
    <lineage>
        <taxon>Bacteria</taxon>
        <taxon>Bacillati</taxon>
        <taxon>Actinomycetota</taxon>
        <taxon>Actinomycetes</taxon>
        <taxon>Micromonosporales</taxon>
        <taxon>Micromonosporaceae</taxon>
        <taxon>Paractinoplanes</taxon>
    </lineage>
</organism>
<dbReference type="SUPFAM" id="SSF47598">
    <property type="entry name" value="Ribbon-helix-helix"/>
    <property type="match status" value="1"/>
</dbReference>
<dbReference type="AlphaFoldDB" id="A0A919MU31"/>
<dbReference type="GO" id="GO:0006355">
    <property type="term" value="P:regulation of DNA-templated transcription"/>
    <property type="evidence" value="ECO:0007669"/>
    <property type="project" value="InterPro"/>
</dbReference>
<evidence type="ECO:0000259" key="1">
    <source>
        <dbReference type="Pfam" id="PF22513"/>
    </source>
</evidence>
<sequence length="82" mass="9052">MAALSIRDLDDSVKEKLRLRAARHGRSMEAEIRLILTAAATEEERLPNDLFTALTERFTQLGGVDLDVPARTTAPRAADFGE</sequence>
<gene>
    <name evidence="2" type="ORF">Ari01nite_23790</name>
</gene>
<proteinExistence type="predicted"/>
<reference evidence="2" key="1">
    <citation type="submission" date="2021-01" db="EMBL/GenBank/DDBJ databases">
        <title>Whole genome shotgun sequence of Actinoplanes rishiriensis NBRC 108556.</title>
        <authorList>
            <person name="Komaki H."/>
            <person name="Tamura T."/>
        </authorList>
    </citation>
    <scope>NUCLEOTIDE SEQUENCE</scope>
    <source>
        <strain evidence="2">NBRC 108556</strain>
    </source>
</reference>
<protein>
    <submittedName>
        <fullName evidence="2">Plasmid stabilization protein</fullName>
    </submittedName>
</protein>
<comment type="caution">
    <text evidence="2">The sequence shown here is derived from an EMBL/GenBank/DDBJ whole genome shotgun (WGS) entry which is preliminary data.</text>
</comment>
<accession>A0A919MU31</accession>
<dbReference type="InterPro" id="IPR053853">
    <property type="entry name" value="FitA-like_RHH"/>
</dbReference>
<dbReference type="Proteomes" id="UP000636960">
    <property type="component" value="Unassembled WGS sequence"/>
</dbReference>
<dbReference type="Gene3D" id="1.10.1220.10">
    <property type="entry name" value="Met repressor-like"/>
    <property type="match status" value="1"/>
</dbReference>